<keyword evidence="4" id="KW-1133">Transmembrane helix</keyword>
<feature type="domain" description="T-Q ester bond containing" evidence="7">
    <location>
        <begin position="997"/>
        <end position="1155"/>
    </location>
</feature>
<organism evidence="8 9">
    <name type="scientific">Breznakia pachnodae</name>
    <dbReference type="NCBI Taxonomy" id="265178"/>
    <lineage>
        <taxon>Bacteria</taxon>
        <taxon>Bacillati</taxon>
        <taxon>Bacillota</taxon>
        <taxon>Erysipelotrichia</taxon>
        <taxon>Erysipelotrichales</taxon>
        <taxon>Erysipelotrichaceae</taxon>
        <taxon>Breznakia</taxon>
    </lineage>
</organism>
<feature type="domain" description="SpaA-like prealbumin fold" evidence="6">
    <location>
        <begin position="347"/>
        <end position="434"/>
    </location>
</feature>
<dbReference type="Gene3D" id="2.60.40.3930">
    <property type="match status" value="1"/>
</dbReference>
<feature type="chain" id="PRO_5047060026" evidence="5">
    <location>
        <begin position="30"/>
        <end position="1303"/>
    </location>
</feature>
<keyword evidence="3 5" id="KW-0732">Signal</keyword>
<dbReference type="InterPro" id="IPR041033">
    <property type="entry name" value="SpaA_PFL_dom_1"/>
</dbReference>
<dbReference type="InterPro" id="IPR013783">
    <property type="entry name" value="Ig-like_fold"/>
</dbReference>
<dbReference type="Proteomes" id="UP001230220">
    <property type="component" value="Unassembled WGS sequence"/>
</dbReference>
<reference evidence="8 9" key="1">
    <citation type="submission" date="2023-07" db="EMBL/GenBank/DDBJ databases">
        <title>Genomic Encyclopedia of Type Strains, Phase IV (KMG-IV): sequencing the most valuable type-strain genomes for metagenomic binning, comparative biology and taxonomic classification.</title>
        <authorList>
            <person name="Goeker M."/>
        </authorList>
    </citation>
    <scope>NUCLEOTIDE SEQUENCE [LARGE SCALE GENOMIC DNA]</scope>
    <source>
        <strain evidence="8 9">DSM 16784</strain>
    </source>
</reference>
<dbReference type="EMBL" id="JAUSUR010000010">
    <property type="protein sequence ID" value="MDQ0363240.1"/>
    <property type="molecule type" value="Genomic_DNA"/>
</dbReference>
<evidence type="ECO:0000256" key="2">
    <source>
        <dbReference type="ARBA" id="ARBA00022525"/>
    </source>
</evidence>
<feature type="domain" description="SpaA-like prealbumin fold" evidence="6">
    <location>
        <begin position="897"/>
        <end position="979"/>
    </location>
</feature>
<evidence type="ECO:0000256" key="1">
    <source>
        <dbReference type="ARBA" id="ARBA00007257"/>
    </source>
</evidence>
<comment type="caution">
    <text evidence="8">The sequence shown here is derived from an EMBL/GenBank/DDBJ whole genome shotgun (WGS) entry which is preliminary data.</text>
</comment>
<evidence type="ECO:0000256" key="4">
    <source>
        <dbReference type="SAM" id="Phobius"/>
    </source>
</evidence>
<evidence type="ECO:0000256" key="3">
    <source>
        <dbReference type="ARBA" id="ARBA00022729"/>
    </source>
</evidence>
<feature type="signal peptide" evidence="5">
    <location>
        <begin position="1"/>
        <end position="29"/>
    </location>
</feature>
<keyword evidence="4" id="KW-0812">Transmembrane</keyword>
<dbReference type="Pfam" id="PF17802">
    <property type="entry name" value="SpaA"/>
    <property type="match status" value="3"/>
</dbReference>
<protein>
    <submittedName>
        <fullName evidence="8">Uncharacterized protein</fullName>
    </submittedName>
</protein>
<dbReference type="InterPro" id="IPR041100">
    <property type="entry name" value="TQ"/>
</dbReference>
<evidence type="ECO:0000313" key="9">
    <source>
        <dbReference type="Proteomes" id="UP001230220"/>
    </source>
</evidence>
<evidence type="ECO:0000259" key="6">
    <source>
        <dbReference type="Pfam" id="PF17802"/>
    </source>
</evidence>
<dbReference type="Pfam" id="PF18202">
    <property type="entry name" value="TQ"/>
    <property type="match status" value="1"/>
</dbReference>
<keyword evidence="2" id="KW-0964">Secreted</keyword>
<evidence type="ECO:0000313" key="8">
    <source>
        <dbReference type="EMBL" id="MDQ0363240.1"/>
    </source>
</evidence>
<keyword evidence="9" id="KW-1185">Reference proteome</keyword>
<feature type="domain" description="SpaA-like prealbumin fold" evidence="6">
    <location>
        <begin position="664"/>
        <end position="754"/>
    </location>
</feature>
<proteinExistence type="inferred from homology"/>
<dbReference type="RefSeq" id="WP_307412061.1">
    <property type="nucleotide sequence ID" value="NZ_JAUSUR010000010.1"/>
</dbReference>
<dbReference type="PANTHER" id="PTHR36108">
    <property type="entry name" value="COLOSSIN-B-RELATED"/>
    <property type="match status" value="1"/>
</dbReference>
<dbReference type="Gene3D" id="2.60.40.10">
    <property type="entry name" value="Immunoglobulins"/>
    <property type="match status" value="6"/>
</dbReference>
<gene>
    <name evidence="8" type="ORF">J2S15_004001</name>
</gene>
<sequence>MNFKKISKLSLALLVLVSTFLTGNISVNANELNAKESYVNPVLLNEFKGSNKSELVRNHNDLKETKQTKITVEEPIHSVLAHDEIKSEVNETEISPLTQLLLNEIQARAGPVTNVRTVTTGYTFSWSSSSTISGANSGFAAIDRIYADNELVTCSEPPTPVIPGGGYNSSELVSNATRKKLARAAVANNVYAMNDEAYAAWQLYQHSIMYAAEGFTVDSSNVPNLSTYFTQFEAKTTSYWTKPTFNFGDGTIKSGETKTYSVTNGITSGWGIFTTSTGVTASFSNGVLTVTNNNTTDDTITIQITKEIGAYKQVSMVYTKSGSQQLVKWGLDDPDRFPVNFTNLRKGDLQITKVDNLGNKVSGVTFDVSYNSDMSNPFATITTGADGSIKEEDIDLGDVYIREKTVVAPLLIDNTIHKVTILPNQTVTYTQTNQRASGTAILYKVDKETGLTVPQGDARLDNAVYALYASTNIYDGITGKLIYTKDQEIRSEVIGTDLKMEVSGLASGKYYFQETAKSTGHLLDPNKYEVDLTYVNNATAIIKKEVTSKQQVIKGNFEIRKVIDQGNSGVQLGEPNAKFRVQLEQEVQKVGESATVYDDLTTNLVGYAKSIDLPYGKYRVTQYAAMNENLELAPYWIVDISENGVTISYVVTNKEHTAYGKGVKVDEGTQINITHSNAEFKIWNVDKQEWYSEVVGSKLVDTWTAENGEVITNKVMPAGNYEWVEVSTPEGYVDEESRFPFEITASNVQETNIDGKAVTVTVMENTRPTGSLTVDKLFERSDERKETKELLVARFQATVVEDTVVPYDGETIELKAGDVYVNPDSEDGLFTAVEGQPFTVDNIPVGLNGTKLRFEEVETPEGYVPADPFEVEFTHDDQTMKVIQLNKELENKIIRTDIELAKVNEYTEELLKGVEGIEITAYLDEELTQVYETQLVDSETGLATFKDVLYGTTLYFAETATHEDYYLSDQVIKVEVNKDLEGIGEVHTFTYANKPKPTIGTTATGINGEKTLDPTMDNETIDVIAYENIDTDLTYVVETVAISDKVIAIIEEATGKEYKSLSEEEKKEALKVAIKETPELIKAREIEKDVRFETKDGEHEVKVTIPANSLVDGEGLVYLEYFFNQETYNPEPTEEEPNIPVVEHEDPTDPGQTIKMESPEYQIPVTKVDELTDKTIISERFAFEFACYRDGKLVDTFKVNGDPKTGIATFTFKGAGTYDEVRIVEKEAPKGYLLSDEVITVKMEEFNEDRIYEIRYMNTPLPDDVVVKAGDNTNVPMMIMLSSLSLLFVATYFTKKRRNQKDI</sequence>
<name>A0ABU0E8U1_9FIRM</name>
<evidence type="ECO:0000259" key="7">
    <source>
        <dbReference type="Pfam" id="PF18202"/>
    </source>
</evidence>
<feature type="transmembrane region" description="Helical" evidence="4">
    <location>
        <begin position="1275"/>
        <end position="1294"/>
    </location>
</feature>
<dbReference type="PANTHER" id="PTHR36108:SF13">
    <property type="entry name" value="COLOSSIN-B-RELATED"/>
    <property type="match status" value="1"/>
</dbReference>
<comment type="similarity">
    <text evidence="1">Belongs to the serine-aspartate repeat-containing protein (SDr) family.</text>
</comment>
<evidence type="ECO:0000256" key="5">
    <source>
        <dbReference type="SAM" id="SignalP"/>
    </source>
</evidence>
<accession>A0ABU0E8U1</accession>
<keyword evidence="4" id="KW-0472">Membrane</keyword>